<feature type="domain" description="T-SNARE coiled-coil homology" evidence="5">
    <location>
        <begin position="213"/>
        <end position="275"/>
    </location>
</feature>
<dbReference type="InterPro" id="IPR045242">
    <property type="entry name" value="Syntaxin"/>
</dbReference>
<reference evidence="7" key="1">
    <citation type="submission" date="2016-11" db="UniProtKB">
        <authorList>
            <consortium name="WormBaseParasite"/>
        </authorList>
    </citation>
    <scope>IDENTIFICATION</scope>
</reference>
<dbReference type="GO" id="GO:0031201">
    <property type="term" value="C:SNARE complex"/>
    <property type="evidence" value="ECO:0007669"/>
    <property type="project" value="TreeGrafter"/>
</dbReference>
<proteinExistence type="inferred from homology"/>
<dbReference type="Gene3D" id="1.20.5.110">
    <property type="match status" value="1"/>
</dbReference>
<protein>
    <submittedName>
        <fullName evidence="7">t-SNARE coiled-coil homology domain-containing protein</fullName>
    </submittedName>
</protein>
<comment type="similarity">
    <text evidence="1">Belongs to the syntaxin family.</text>
</comment>
<accession>A0A1I7XVA9</accession>
<dbReference type="GO" id="GO:0006887">
    <property type="term" value="P:exocytosis"/>
    <property type="evidence" value="ECO:0007669"/>
    <property type="project" value="TreeGrafter"/>
</dbReference>
<dbReference type="CDD" id="cd15848">
    <property type="entry name" value="SNARE_syntaxin1-like"/>
    <property type="match status" value="1"/>
</dbReference>
<dbReference type="GO" id="GO:0006906">
    <property type="term" value="P:vesicle fusion"/>
    <property type="evidence" value="ECO:0007669"/>
    <property type="project" value="TreeGrafter"/>
</dbReference>
<dbReference type="AlphaFoldDB" id="A0A1I7XVA9"/>
<name>A0A1I7XVA9_HETBA</name>
<sequence>MVKDRLAELQNIQCQSSNFVRTIDGYQNQYTERSALLLEHNGNWSSMEDYLTQVTAIREDLNSLDVWLNEVRLLHNELLSTPGADAGLTEKLNTVVNNFSRKSMAIRDKVKELDSEVKTKEKFSSPTEIHSVDTRIRKNQVMTLIKALHDVMSKFNDEQEIYKEQCTKNITNYLKIHGMSLSEDEISDVVDSGDINELTKGIVLAYSDRKALFEDVKSRRDQLFNLEKLMRQLHEMFADLNILVVSQGEMLDRIESNIEDAVTYAEKAKENVRDARNLQKSARRKKVIICVIMAGFVLILLFMMQAVVCHFTPIC</sequence>
<dbReference type="GO" id="GO:0012505">
    <property type="term" value="C:endomembrane system"/>
    <property type="evidence" value="ECO:0007669"/>
    <property type="project" value="TreeGrafter"/>
</dbReference>
<dbReference type="SMART" id="SM00503">
    <property type="entry name" value="SynN"/>
    <property type="match status" value="1"/>
</dbReference>
<feature type="transmembrane region" description="Helical" evidence="4">
    <location>
        <begin position="287"/>
        <end position="308"/>
    </location>
</feature>
<dbReference type="GO" id="GO:0005886">
    <property type="term" value="C:plasma membrane"/>
    <property type="evidence" value="ECO:0007669"/>
    <property type="project" value="TreeGrafter"/>
</dbReference>
<dbReference type="Pfam" id="PF00804">
    <property type="entry name" value="Syntaxin"/>
    <property type="match status" value="1"/>
</dbReference>
<evidence type="ECO:0000256" key="3">
    <source>
        <dbReference type="SAM" id="Coils"/>
    </source>
</evidence>
<keyword evidence="4" id="KW-1133">Transmembrane helix</keyword>
<dbReference type="Pfam" id="PF05739">
    <property type="entry name" value="SNARE"/>
    <property type="match status" value="1"/>
</dbReference>
<dbReference type="GO" id="GO:0005484">
    <property type="term" value="F:SNAP receptor activity"/>
    <property type="evidence" value="ECO:0007669"/>
    <property type="project" value="TreeGrafter"/>
</dbReference>
<organism evidence="6 7">
    <name type="scientific">Heterorhabditis bacteriophora</name>
    <name type="common">Entomopathogenic nematode worm</name>
    <dbReference type="NCBI Taxonomy" id="37862"/>
    <lineage>
        <taxon>Eukaryota</taxon>
        <taxon>Metazoa</taxon>
        <taxon>Ecdysozoa</taxon>
        <taxon>Nematoda</taxon>
        <taxon>Chromadorea</taxon>
        <taxon>Rhabditida</taxon>
        <taxon>Rhabditina</taxon>
        <taxon>Rhabditomorpha</taxon>
        <taxon>Strongyloidea</taxon>
        <taxon>Heterorhabditidae</taxon>
        <taxon>Heterorhabditis</taxon>
    </lineage>
</organism>
<dbReference type="InterPro" id="IPR006011">
    <property type="entry name" value="Syntaxin_N"/>
</dbReference>
<dbReference type="SMART" id="SM00397">
    <property type="entry name" value="t_SNARE"/>
    <property type="match status" value="1"/>
</dbReference>
<dbReference type="Proteomes" id="UP000095283">
    <property type="component" value="Unplaced"/>
</dbReference>
<keyword evidence="3" id="KW-0175">Coiled coil</keyword>
<keyword evidence="4" id="KW-0472">Membrane</keyword>
<evidence type="ECO:0000256" key="2">
    <source>
        <dbReference type="ARBA" id="ARBA00022775"/>
    </source>
</evidence>
<dbReference type="Gene3D" id="1.20.58.70">
    <property type="match status" value="1"/>
</dbReference>
<evidence type="ECO:0000256" key="1">
    <source>
        <dbReference type="ARBA" id="ARBA00009063"/>
    </source>
</evidence>
<dbReference type="GO" id="GO:0000149">
    <property type="term" value="F:SNARE binding"/>
    <property type="evidence" value="ECO:0007669"/>
    <property type="project" value="TreeGrafter"/>
</dbReference>
<keyword evidence="2" id="KW-0813">Transport</keyword>
<dbReference type="GO" id="GO:0006886">
    <property type="term" value="P:intracellular protein transport"/>
    <property type="evidence" value="ECO:0007669"/>
    <property type="project" value="TreeGrafter"/>
</dbReference>
<dbReference type="PANTHER" id="PTHR19957:SF408">
    <property type="entry name" value="SYNTAXIN-3-RELATED"/>
    <property type="match status" value="1"/>
</dbReference>
<dbReference type="InterPro" id="IPR010989">
    <property type="entry name" value="SNARE"/>
</dbReference>
<dbReference type="GO" id="GO:0048278">
    <property type="term" value="P:vesicle docking"/>
    <property type="evidence" value="ECO:0007669"/>
    <property type="project" value="TreeGrafter"/>
</dbReference>
<dbReference type="InterPro" id="IPR000727">
    <property type="entry name" value="T_SNARE_dom"/>
</dbReference>
<evidence type="ECO:0000259" key="5">
    <source>
        <dbReference type="PROSITE" id="PS50192"/>
    </source>
</evidence>
<keyword evidence="4" id="KW-0812">Transmembrane</keyword>
<dbReference type="PROSITE" id="PS50192">
    <property type="entry name" value="T_SNARE"/>
    <property type="match status" value="1"/>
</dbReference>
<feature type="coiled-coil region" evidence="3">
    <location>
        <begin position="251"/>
        <end position="285"/>
    </location>
</feature>
<keyword evidence="6" id="KW-1185">Reference proteome</keyword>
<evidence type="ECO:0000313" key="7">
    <source>
        <dbReference type="WBParaSite" id="Hba_21476"/>
    </source>
</evidence>
<evidence type="ECO:0000313" key="6">
    <source>
        <dbReference type="Proteomes" id="UP000095283"/>
    </source>
</evidence>
<dbReference type="WBParaSite" id="Hba_21476">
    <property type="protein sequence ID" value="Hba_21476"/>
    <property type="gene ID" value="Hba_21476"/>
</dbReference>
<keyword evidence="2" id="KW-0532">Neurotransmitter transport</keyword>
<dbReference type="PANTHER" id="PTHR19957">
    <property type="entry name" value="SYNTAXIN"/>
    <property type="match status" value="1"/>
</dbReference>
<dbReference type="GO" id="GO:0006836">
    <property type="term" value="P:neurotransmitter transport"/>
    <property type="evidence" value="ECO:0007669"/>
    <property type="project" value="UniProtKB-KW"/>
</dbReference>
<dbReference type="SUPFAM" id="SSF47661">
    <property type="entry name" value="t-snare proteins"/>
    <property type="match status" value="1"/>
</dbReference>
<evidence type="ECO:0000256" key="4">
    <source>
        <dbReference type="SAM" id="Phobius"/>
    </source>
</evidence>